<dbReference type="HAMAP" id="MF_00963">
    <property type="entry name" value="Sigma70_RpoD_SigA"/>
    <property type="match status" value="1"/>
</dbReference>
<gene>
    <name evidence="9" type="primary">rpoD</name>
    <name evidence="6" type="synonym">sigA</name>
    <name evidence="9" type="ORF">EI684_11930</name>
</gene>
<evidence type="ECO:0000256" key="6">
    <source>
        <dbReference type="HAMAP-Rule" id="MF_00963"/>
    </source>
</evidence>
<comment type="subcellular location">
    <subcellularLocation>
        <location evidence="6">Cytoplasm</location>
    </subcellularLocation>
</comment>
<evidence type="ECO:0000256" key="5">
    <source>
        <dbReference type="ARBA" id="ARBA00023163"/>
    </source>
</evidence>
<dbReference type="AlphaFoldDB" id="A0A426TYN2"/>
<evidence type="ECO:0000256" key="2">
    <source>
        <dbReference type="ARBA" id="ARBA00023015"/>
    </source>
</evidence>
<dbReference type="InterPro" id="IPR014284">
    <property type="entry name" value="RNA_pol_sigma-70_dom"/>
</dbReference>
<dbReference type="SUPFAM" id="SSF88946">
    <property type="entry name" value="Sigma2 domain of RNA polymerase sigma factors"/>
    <property type="match status" value="1"/>
</dbReference>
<dbReference type="NCBIfam" id="TIGR02937">
    <property type="entry name" value="sigma70-ECF"/>
    <property type="match status" value="1"/>
</dbReference>
<feature type="DNA-binding region" description="H-T-H motif" evidence="6">
    <location>
        <begin position="352"/>
        <end position="371"/>
    </location>
</feature>
<dbReference type="InterPro" id="IPR000943">
    <property type="entry name" value="RNA_pol_sigma70"/>
</dbReference>
<dbReference type="Proteomes" id="UP000280307">
    <property type="component" value="Unassembled WGS sequence"/>
</dbReference>
<dbReference type="PANTHER" id="PTHR30603:SF60">
    <property type="entry name" value="RNA POLYMERASE SIGMA FACTOR RPOD"/>
    <property type="match status" value="1"/>
</dbReference>
<dbReference type="PROSITE" id="PS00716">
    <property type="entry name" value="SIGMA70_2"/>
    <property type="match status" value="1"/>
</dbReference>
<accession>A0A426TYN2</accession>
<evidence type="ECO:0000256" key="3">
    <source>
        <dbReference type="ARBA" id="ARBA00023082"/>
    </source>
</evidence>
<organism evidence="9 10">
    <name type="scientific">Candidatus Viridilinea halotolerans</name>
    <dbReference type="NCBI Taxonomy" id="2491704"/>
    <lineage>
        <taxon>Bacteria</taxon>
        <taxon>Bacillati</taxon>
        <taxon>Chloroflexota</taxon>
        <taxon>Chloroflexia</taxon>
        <taxon>Chloroflexales</taxon>
        <taxon>Chloroflexineae</taxon>
        <taxon>Oscillochloridaceae</taxon>
        <taxon>Candidatus Viridilinea</taxon>
    </lineage>
</organism>
<dbReference type="InterPro" id="IPR050239">
    <property type="entry name" value="Sigma-70_RNA_pol_init_factors"/>
</dbReference>
<dbReference type="Gene3D" id="1.10.601.10">
    <property type="entry name" value="RNA Polymerase Primary Sigma Factor"/>
    <property type="match status" value="2"/>
</dbReference>
<dbReference type="PRINTS" id="PR00046">
    <property type="entry name" value="SIGMA70FCT"/>
</dbReference>
<dbReference type="InterPro" id="IPR028630">
    <property type="entry name" value="Sigma70_RpoD"/>
</dbReference>
<dbReference type="Pfam" id="PF04542">
    <property type="entry name" value="Sigma70_r2"/>
    <property type="match status" value="1"/>
</dbReference>
<protein>
    <recommendedName>
        <fullName evidence="6">RNA polymerase sigma factor SigA</fullName>
    </recommendedName>
</protein>
<feature type="region of interest" description="Sigma-70 factor domain-4" evidence="6">
    <location>
        <begin position="326"/>
        <end position="379"/>
    </location>
</feature>
<keyword evidence="3 6" id="KW-0731">Sigma factor</keyword>
<dbReference type="InterPro" id="IPR013324">
    <property type="entry name" value="RNA_pol_sigma_r3/r4-like"/>
</dbReference>
<dbReference type="Gene3D" id="1.10.10.10">
    <property type="entry name" value="Winged helix-like DNA-binding domain superfamily/Winged helix DNA-binding domain"/>
    <property type="match status" value="2"/>
</dbReference>
<dbReference type="Pfam" id="PF04539">
    <property type="entry name" value="Sigma70_r3"/>
    <property type="match status" value="1"/>
</dbReference>
<dbReference type="InterPro" id="IPR009042">
    <property type="entry name" value="RNA_pol_sigma70_r1_2"/>
</dbReference>
<dbReference type="InterPro" id="IPR012760">
    <property type="entry name" value="RNA_pol_sigma_RpoD_C"/>
</dbReference>
<dbReference type="FunFam" id="1.10.601.10:FF:000001">
    <property type="entry name" value="RNA polymerase sigma factor SigA"/>
    <property type="match status" value="1"/>
</dbReference>
<evidence type="ECO:0000313" key="10">
    <source>
        <dbReference type="Proteomes" id="UP000280307"/>
    </source>
</evidence>
<evidence type="ECO:0000256" key="1">
    <source>
        <dbReference type="ARBA" id="ARBA00022490"/>
    </source>
</evidence>
<dbReference type="PROSITE" id="PS00715">
    <property type="entry name" value="SIGMA70_1"/>
    <property type="match status" value="1"/>
</dbReference>
<dbReference type="InterPro" id="IPR013325">
    <property type="entry name" value="RNA_pol_sigma_r2"/>
</dbReference>
<dbReference type="GO" id="GO:0003677">
    <property type="term" value="F:DNA binding"/>
    <property type="evidence" value="ECO:0007669"/>
    <property type="project" value="UniProtKB-UniRule"/>
</dbReference>
<comment type="similarity">
    <text evidence="6">Belongs to the sigma-70 factor family. RpoD/SigA subfamily.</text>
</comment>
<keyword evidence="1 6" id="KW-0963">Cytoplasm</keyword>
<keyword evidence="4 6" id="KW-0238">DNA-binding</keyword>
<proteinExistence type="inferred from homology"/>
<dbReference type="GO" id="GO:0016987">
    <property type="term" value="F:sigma factor activity"/>
    <property type="evidence" value="ECO:0007669"/>
    <property type="project" value="UniProtKB-UniRule"/>
</dbReference>
<dbReference type="Pfam" id="PF03979">
    <property type="entry name" value="Sigma70_r1_1"/>
    <property type="match status" value="1"/>
</dbReference>
<comment type="caution">
    <text evidence="9">The sequence shown here is derived from an EMBL/GenBank/DDBJ whole genome shotgun (WGS) entry which is preliminary data.</text>
</comment>
<dbReference type="SUPFAM" id="SSF88659">
    <property type="entry name" value="Sigma3 and sigma4 domains of RNA polymerase sigma factors"/>
    <property type="match status" value="2"/>
</dbReference>
<dbReference type="Pfam" id="PF00140">
    <property type="entry name" value="Sigma70_r1_2"/>
    <property type="match status" value="1"/>
</dbReference>
<sequence>MSQLQPEVMRPPSTISQVDLQRLIEHGRTRTFVTLEEIQALVPNLDDPTIIDTIYEALAQAEIPVRESEEEEEVVAPPTLQELDGDLSDALLGDSVRLYLREIGQVQLLTGDQEKRLAQAIVKGQLAEAKLKELEPGSEAHKQLQRDLTLGNDARQQMAAANLRLVVSIAKRYRDRGLPLLDLIQEGSLGLLRAIEKFDHEKGFKFSTYATWWIKQALSRALADQSRLVRLPVHLGETLNRIQAARRQLTQSLGREPNDSELAHHLEMSEEKLRELRRTAQDPVSLATPVGEEADSTLADFIPDPHALDADDAAASGMLRDQITTALDQLTERERRVLELRYGLSDGQPRTLEEVGKAFGVTRERVRQIEVKALRKLRHPRLGKLLKDYLDQI</sequence>
<dbReference type="Gene3D" id="1.10.220.120">
    <property type="entry name" value="Sigma-70 factor, region 1.1"/>
    <property type="match status" value="1"/>
</dbReference>
<comment type="subunit">
    <text evidence="6">Interacts transiently with the RNA polymerase catalytic core.</text>
</comment>
<dbReference type="NCBIfam" id="TIGR02393">
    <property type="entry name" value="RpoD_Cterm"/>
    <property type="match status" value="1"/>
</dbReference>
<keyword evidence="2 6" id="KW-0805">Transcription regulation</keyword>
<dbReference type="InterPro" id="IPR042189">
    <property type="entry name" value="RNA_pol_sigma_70_r1_1_sf"/>
</dbReference>
<feature type="region of interest" description="Sigma-70 factor domain-3" evidence="6">
    <location>
        <begin position="237"/>
        <end position="313"/>
    </location>
</feature>
<dbReference type="InterPro" id="IPR007630">
    <property type="entry name" value="RNA_pol_sigma70_r4"/>
</dbReference>
<reference evidence="9 10" key="1">
    <citation type="submission" date="2018-12" db="EMBL/GenBank/DDBJ databases">
        <title>Genome Sequence of Candidatus Viridilinea halotolerans isolated from saline sulfide-rich spring.</title>
        <authorList>
            <person name="Grouzdev D.S."/>
            <person name="Burganskaya E.I."/>
            <person name="Krutkina M.S."/>
            <person name="Sukhacheva M.V."/>
            <person name="Gorlenko V.M."/>
        </authorList>
    </citation>
    <scope>NUCLEOTIDE SEQUENCE [LARGE SCALE GENOMIC DNA]</scope>
    <source>
        <strain evidence="9">Chok-6</strain>
    </source>
</reference>
<feature type="region of interest" description="Sigma-70 factor domain-2" evidence="6">
    <location>
        <begin position="158"/>
        <end position="228"/>
    </location>
</feature>
<evidence type="ECO:0000259" key="7">
    <source>
        <dbReference type="PROSITE" id="PS00715"/>
    </source>
</evidence>
<feature type="short sequence motif" description="Interaction with polymerase core subunit RpoC" evidence="6">
    <location>
        <begin position="182"/>
        <end position="185"/>
    </location>
</feature>
<keyword evidence="5 6" id="KW-0804">Transcription</keyword>
<dbReference type="GO" id="GO:0006352">
    <property type="term" value="P:DNA-templated transcription initiation"/>
    <property type="evidence" value="ECO:0007669"/>
    <property type="project" value="UniProtKB-UniRule"/>
</dbReference>
<feature type="domain" description="RNA polymerase sigma-70" evidence="8">
    <location>
        <begin position="351"/>
        <end position="377"/>
    </location>
</feature>
<dbReference type="CDD" id="cd06171">
    <property type="entry name" value="Sigma70_r4"/>
    <property type="match status" value="1"/>
</dbReference>
<dbReference type="Pfam" id="PF04545">
    <property type="entry name" value="Sigma70_r4"/>
    <property type="match status" value="1"/>
</dbReference>
<dbReference type="EMBL" id="RSAS01000464">
    <property type="protein sequence ID" value="RRR71248.1"/>
    <property type="molecule type" value="Genomic_DNA"/>
</dbReference>
<dbReference type="InterPro" id="IPR007127">
    <property type="entry name" value="RNA_pol_sigma_70_r1_1"/>
</dbReference>
<dbReference type="GO" id="GO:0005737">
    <property type="term" value="C:cytoplasm"/>
    <property type="evidence" value="ECO:0007669"/>
    <property type="project" value="UniProtKB-SubCell"/>
</dbReference>
<evidence type="ECO:0000313" key="9">
    <source>
        <dbReference type="EMBL" id="RRR71248.1"/>
    </source>
</evidence>
<evidence type="ECO:0000256" key="4">
    <source>
        <dbReference type="ARBA" id="ARBA00023125"/>
    </source>
</evidence>
<dbReference type="InterPro" id="IPR007624">
    <property type="entry name" value="RNA_pol_sigma70_r3"/>
</dbReference>
<dbReference type="InterPro" id="IPR036388">
    <property type="entry name" value="WH-like_DNA-bd_sf"/>
</dbReference>
<comment type="function">
    <text evidence="6">Sigma factors are initiation factors that promote the attachment of RNA polymerase to specific initiation sites and are then released. This sigma factor is the primary sigma factor during exponential growth.</text>
</comment>
<name>A0A426TYN2_9CHLR</name>
<dbReference type="InterPro" id="IPR007627">
    <property type="entry name" value="RNA_pol_sigma70_r2"/>
</dbReference>
<dbReference type="PANTHER" id="PTHR30603">
    <property type="entry name" value="RNA POLYMERASE SIGMA FACTOR RPO"/>
    <property type="match status" value="1"/>
</dbReference>
<evidence type="ECO:0000259" key="8">
    <source>
        <dbReference type="PROSITE" id="PS00716"/>
    </source>
</evidence>
<feature type="domain" description="RNA polymerase sigma-70" evidence="7">
    <location>
        <begin position="182"/>
        <end position="195"/>
    </location>
</feature>